<protein>
    <submittedName>
        <fullName evidence="4">T9SS type A sorting domain-containing protein</fullName>
    </submittedName>
</protein>
<dbReference type="InterPro" id="IPR045266">
    <property type="entry name" value="DOH_DOMON"/>
</dbReference>
<gene>
    <name evidence="4" type="ORF">ACFFVK_05725</name>
</gene>
<dbReference type="InterPro" id="IPR026444">
    <property type="entry name" value="Secre_tail"/>
</dbReference>
<dbReference type="Pfam" id="PF18962">
    <property type="entry name" value="Por_Secre_tail"/>
    <property type="match status" value="1"/>
</dbReference>
<name>A0ABV5H9F2_9FLAO</name>
<keyword evidence="5" id="KW-1185">Reference proteome</keyword>
<dbReference type="RefSeq" id="WP_278011056.1">
    <property type="nucleotide sequence ID" value="NZ_CP121112.1"/>
</dbReference>
<accession>A0ABV5H9F2</accession>
<dbReference type="PROSITE" id="PS51257">
    <property type="entry name" value="PROKAR_LIPOPROTEIN"/>
    <property type="match status" value="1"/>
</dbReference>
<sequence>MKKITLLTFLLIGISCFAQQKSTGDVTLSNNMTANLTLNNNTSKATIKLTGPSDRWFALQFGNFANGGGMVSGQDLIYSNGSTLVDARQNGVGVTPSTDATQNWTVTSNTVVSGIRTIIAERNFSTGDANDYTFNYTNTTIDFAWAKNSSAGQSLNNHGGNRGYAIDTALSTTLGVEDFGLKASSISPNPSNGNFTIETKTGLDKINVYSLVGTLVESIEVKNKANTVDVSLKSLQSGIYLIELQNDQEKTWKKIIIK</sequence>
<dbReference type="Proteomes" id="UP001589562">
    <property type="component" value="Unassembled WGS sequence"/>
</dbReference>
<reference evidence="4 5" key="1">
    <citation type="submission" date="2024-09" db="EMBL/GenBank/DDBJ databases">
        <authorList>
            <person name="Sun Q."/>
            <person name="Mori K."/>
        </authorList>
    </citation>
    <scope>NUCLEOTIDE SEQUENCE [LARGE SCALE GENOMIC DNA]</scope>
    <source>
        <strain evidence="4 5">CECT 8365</strain>
    </source>
</reference>
<proteinExistence type="predicted"/>
<dbReference type="CDD" id="cd09631">
    <property type="entry name" value="DOMON_DOH"/>
    <property type="match status" value="1"/>
</dbReference>
<evidence type="ECO:0000313" key="5">
    <source>
        <dbReference type="Proteomes" id="UP001589562"/>
    </source>
</evidence>
<evidence type="ECO:0000259" key="3">
    <source>
        <dbReference type="Pfam" id="PF18962"/>
    </source>
</evidence>
<evidence type="ECO:0000256" key="1">
    <source>
        <dbReference type="ARBA" id="ARBA00022729"/>
    </source>
</evidence>
<keyword evidence="1 2" id="KW-0732">Signal</keyword>
<organism evidence="4 5">
    <name type="scientific">Flavobacterium gyeonganense</name>
    <dbReference type="NCBI Taxonomy" id="1310418"/>
    <lineage>
        <taxon>Bacteria</taxon>
        <taxon>Pseudomonadati</taxon>
        <taxon>Bacteroidota</taxon>
        <taxon>Flavobacteriia</taxon>
        <taxon>Flavobacteriales</taxon>
        <taxon>Flavobacteriaceae</taxon>
        <taxon>Flavobacterium</taxon>
    </lineage>
</organism>
<feature type="domain" description="Secretion system C-terminal sorting" evidence="3">
    <location>
        <begin position="186"/>
        <end position="257"/>
    </location>
</feature>
<comment type="caution">
    <text evidence="4">The sequence shown here is derived from an EMBL/GenBank/DDBJ whole genome shotgun (WGS) entry which is preliminary data.</text>
</comment>
<evidence type="ECO:0000313" key="4">
    <source>
        <dbReference type="EMBL" id="MFB9108071.1"/>
    </source>
</evidence>
<evidence type="ECO:0000256" key="2">
    <source>
        <dbReference type="SAM" id="SignalP"/>
    </source>
</evidence>
<feature type="signal peptide" evidence="2">
    <location>
        <begin position="1"/>
        <end position="18"/>
    </location>
</feature>
<dbReference type="EMBL" id="JBHMFE010000009">
    <property type="protein sequence ID" value="MFB9108071.1"/>
    <property type="molecule type" value="Genomic_DNA"/>
</dbReference>
<dbReference type="NCBIfam" id="TIGR04183">
    <property type="entry name" value="Por_Secre_tail"/>
    <property type="match status" value="1"/>
</dbReference>
<feature type="chain" id="PRO_5046279094" evidence="2">
    <location>
        <begin position="19"/>
        <end position="258"/>
    </location>
</feature>